<dbReference type="InterPro" id="IPR012999">
    <property type="entry name" value="Pyr_OxRdtase_I_AS"/>
</dbReference>
<comment type="similarity">
    <text evidence="2">Belongs to the class-I pyridine nucleotide-disulfide oxidoreductase family.</text>
</comment>
<sequence>MKAKTQLKELKGRSQKHKIKAAVKQRFGGSCAYCGCIPRFLTLDHVVARSQGGLDVKSNLAAVCQRCNRSKGSRPLWIWWQASSCWNEERANRFAATVLVCKI</sequence>
<evidence type="ECO:0000313" key="9">
    <source>
        <dbReference type="EMBL" id="MBW4669560.1"/>
    </source>
</evidence>
<dbReference type="InterPro" id="IPR003615">
    <property type="entry name" value="HNH_nuc"/>
</dbReference>
<keyword evidence="9" id="KW-0255">Endonuclease</keyword>
<dbReference type="Proteomes" id="UP000729701">
    <property type="component" value="Unassembled WGS sequence"/>
</dbReference>
<dbReference type="EMBL" id="JAHHGZ010000022">
    <property type="protein sequence ID" value="MBW4669560.1"/>
    <property type="molecule type" value="Genomic_DNA"/>
</dbReference>
<keyword evidence="4" id="KW-0274">FAD</keyword>
<proteinExistence type="inferred from homology"/>
<dbReference type="GO" id="GO:0008270">
    <property type="term" value="F:zinc ion binding"/>
    <property type="evidence" value="ECO:0007669"/>
    <property type="project" value="InterPro"/>
</dbReference>
<keyword evidence="9" id="KW-0540">Nuclease</keyword>
<comment type="cofactor">
    <cofactor evidence="1">
        <name>FAD</name>
        <dbReference type="ChEBI" id="CHEBI:57692"/>
    </cofactor>
</comment>
<dbReference type="AlphaFoldDB" id="A0A951QP85"/>
<dbReference type="SMART" id="SM00507">
    <property type="entry name" value="HNHc"/>
    <property type="match status" value="1"/>
</dbReference>
<evidence type="ECO:0000256" key="5">
    <source>
        <dbReference type="ARBA" id="ARBA00023002"/>
    </source>
</evidence>
<organism evidence="9 10">
    <name type="scientific">Cyanomargarita calcarea GSE-NOS-MK-12-04C</name>
    <dbReference type="NCBI Taxonomy" id="2839659"/>
    <lineage>
        <taxon>Bacteria</taxon>
        <taxon>Bacillati</taxon>
        <taxon>Cyanobacteriota</taxon>
        <taxon>Cyanophyceae</taxon>
        <taxon>Nostocales</taxon>
        <taxon>Cyanomargaritaceae</taxon>
        <taxon>Cyanomargarita</taxon>
    </lineage>
</organism>
<dbReference type="GO" id="GO:0004519">
    <property type="term" value="F:endonuclease activity"/>
    <property type="evidence" value="ECO:0007669"/>
    <property type="project" value="UniProtKB-KW"/>
</dbReference>
<evidence type="ECO:0000256" key="6">
    <source>
        <dbReference type="ARBA" id="ARBA00023157"/>
    </source>
</evidence>
<evidence type="ECO:0000259" key="8">
    <source>
        <dbReference type="SMART" id="SM00507"/>
    </source>
</evidence>
<dbReference type="GO" id="GO:0003676">
    <property type="term" value="F:nucleic acid binding"/>
    <property type="evidence" value="ECO:0007669"/>
    <property type="project" value="InterPro"/>
</dbReference>
<dbReference type="PROSITE" id="PS00076">
    <property type="entry name" value="PYRIDINE_REDOX_1"/>
    <property type="match status" value="1"/>
</dbReference>
<dbReference type="Pfam" id="PF01844">
    <property type="entry name" value="HNH"/>
    <property type="match status" value="1"/>
</dbReference>
<dbReference type="Gene3D" id="1.10.30.50">
    <property type="match status" value="1"/>
</dbReference>
<feature type="domain" description="HNH nuclease" evidence="8">
    <location>
        <begin position="18"/>
        <end position="69"/>
    </location>
</feature>
<dbReference type="GO" id="GO:0016668">
    <property type="term" value="F:oxidoreductase activity, acting on a sulfur group of donors, NAD(P) as acceptor"/>
    <property type="evidence" value="ECO:0007669"/>
    <property type="project" value="InterPro"/>
</dbReference>
<accession>A0A951QP85</accession>
<protein>
    <submittedName>
        <fullName evidence="9">HNH endonuclease</fullName>
    </submittedName>
</protein>
<dbReference type="PANTHER" id="PTHR33877:SF1">
    <property type="entry name" value="TYPE IV METHYL-DIRECTED RESTRICTION ENZYME ECOKMCRA"/>
    <property type="match status" value="1"/>
</dbReference>
<reference evidence="9" key="2">
    <citation type="journal article" date="2022" name="Microbiol. Resour. Announc.">
        <title>Metagenome Sequencing to Explore Phylogenomics of Terrestrial Cyanobacteria.</title>
        <authorList>
            <person name="Ward R.D."/>
            <person name="Stajich J.E."/>
            <person name="Johansen J.R."/>
            <person name="Huntemann M."/>
            <person name="Clum A."/>
            <person name="Foster B."/>
            <person name="Foster B."/>
            <person name="Roux S."/>
            <person name="Palaniappan K."/>
            <person name="Varghese N."/>
            <person name="Mukherjee S."/>
            <person name="Reddy T.B.K."/>
            <person name="Daum C."/>
            <person name="Copeland A."/>
            <person name="Chen I.A."/>
            <person name="Ivanova N.N."/>
            <person name="Kyrpides N.C."/>
            <person name="Shapiro N."/>
            <person name="Eloe-Fadrosh E.A."/>
            <person name="Pietrasiak N."/>
        </authorList>
    </citation>
    <scope>NUCLEOTIDE SEQUENCE</scope>
    <source>
        <strain evidence="9">GSE-NOS-MK-12-04C</strain>
    </source>
</reference>
<reference evidence="9" key="1">
    <citation type="submission" date="2021-05" db="EMBL/GenBank/DDBJ databases">
        <authorList>
            <person name="Pietrasiak N."/>
            <person name="Ward R."/>
            <person name="Stajich J.E."/>
            <person name="Kurbessoian T."/>
        </authorList>
    </citation>
    <scope>NUCLEOTIDE SEQUENCE</scope>
    <source>
        <strain evidence="9">GSE-NOS-MK-12-04C</strain>
    </source>
</reference>
<evidence type="ECO:0000256" key="4">
    <source>
        <dbReference type="ARBA" id="ARBA00022827"/>
    </source>
</evidence>
<keyword evidence="7" id="KW-0676">Redox-active center</keyword>
<dbReference type="CDD" id="cd00085">
    <property type="entry name" value="HNHc"/>
    <property type="match status" value="1"/>
</dbReference>
<dbReference type="InterPro" id="IPR052892">
    <property type="entry name" value="NA-targeting_endonuclease"/>
</dbReference>
<evidence type="ECO:0000256" key="1">
    <source>
        <dbReference type="ARBA" id="ARBA00001974"/>
    </source>
</evidence>
<gene>
    <name evidence="9" type="ORF">KME60_19620</name>
</gene>
<keyword evidence="9" id="KW-0378">Hydrolase</keyword>
<evidence type="ECO:0000256" key="3">
    <source>
        <dbReference type="ARBA" id="ARBA00022630"/>
    </source>
</evidence>
<name>A0A951QP85_9CYAN</name>
<dbReference type="InterPro" id="IPR002711">
    <property type="entry name" value="HNH"/>
</dbReference>
<evidence type="ECO:0000256" key="2">
    <source>
        <dbReference type="ARBA" id="ARBA00007532"/>
    </source>
</evidence>
<keyword evidence="6" id="KW-1015">Disulfide bond</keyword>
<evidence type="ECO:0000256" key="7">
    <source>
        <dbReference type="ARBA" id="ARBA00023284"/>
    </source>
</evidence>
<keyword evidence="3" id="KW-0285">Flavoprotein</keyword>
<keyword evidence="5" id="KW-0560">Oxidoreductase</keyword>
<dbReference type="PANTHER" id="PTHR33877">
    <property type="entry name" value="SLL1193 PROTEIN"/>
    <property type="match status" value="1"/>
</dbReference>
<evidence type="ECO:0000313" key="10">
    <source>
        <dbReference type="Proteomes" id="UP000729701"/>
    </source>
</evidence>
<comment type="caution">
    <text evidence="9">The sequence shown here is derived from an EMBL/GenBank/DDBJ whole genome shotgun (WGS) entry which is preliminary data.</text>
</comment>